<name>A0A0L0G0Q8_9EUKA</name>
<reference evidence="1 2" key="1">
    <citation type="submission" date="2011-02" db="EMBL/GenBank/DDBJ databases">
        <title>The Genome Sequence of Sphaeroforma arctica JP610.</title>
        <authorList>
            <consortium name="The Broad Institute Genome Sequencing Platform"/>
            <person name="Russ C."/>
            <person name="Cuomo C."/>
            <person name="Young S.K."/>
            <person name="Zeng Q."/>
            <person name="Gargeya S."/>
            <person name="Alvarado L."/>
            <person name="Berlin A."/>
            <person name="Chapman S.B."/>
            <person name="Chen Z."/>
            <person name="Freedman E."/>
            <person name="Gellesch M."/>
            <person name="Goldberg J."/>
            <person name="Griggs A."/>
            <person name="Gujja S."/>
            <person name="Heilman E."/>
            <person name="Heiman D."/>
            <person name="Howarth C."/>
            <person name="Mehta T."/>
            <person name="Neiman D."/>
            <person name="Pearson M."/>
            <person name="Roberts A."/>
            <person name="Saif S."/>
            <person name="Shea T."/>
            <person name="Shenoy N."/>
            <person name="Sisk P."/>
            <person name="Stolte C."/>
            <person name="Sykes S."/>
            <person name="White J."/>
            <person name="Yandava C."/>
            <person name="Burger G."/>
            <person name="Gray M.W."/>
            <person name="Holland P.W.H."/>
            <person name="King N."/>
            <person name="Lang F.B.F."/>
            <person name="Roger A.J."/>
            <person name="Ruiz-Trillo I."/>
            <person name="Haas B."/>
            <person name="Nusbaum C."/>
            <person name="Birren B."/>
        </authorList>
    </citation>
    <scope>NUCLEOTIDE SEQUENCE [LARGE SCALE GENOMIC DNA]</scope>
    <source>
        <strain evidence="1 2">JP610</strain>
    </source>
</reference>
<protein>
    <submittedName>
        <fullName evidence="1">Uncharacterized protein</fullName>
    </submittedName>
</protein>
<proteinExistence type="predicted"/>
<keyword evidence="2" id="KW-1185">Reference proteome</keyword>
<gene>
    <name evidence="1" type="ORF">SARC_05292</name>
</gene>
<sequence length="83" mass="9426">MHNLSITLPAEDENHARGAIFMTCIDLAASYPQPLIARESRHLMTFYTPDGRFHQPICLLEGSMIDRDRLGNFLMAPVPKNRT</sequence>
<dbReference type="RefSeq" id="XP_014156323.1">
    <property type="nucleotide sequence ID" value="XM_014300848.1"/>
</dbReference>
<organism evidence="1 2">
    <name type="scientific">Sphaeroforma arctica JP610</name>
    <dbReference type="NCBI Taxonomy" id="667725"/>
    <lineage>
        <taxon>Eukaryota</taxon>
        <taxon>Ichthyosporea</taxon>
        <taxon>Ichthyophonida</taxon>
        <taxon>Sphaeroforma</taxon>
    </lineage>
</organism>
<evidence type="ECO:0000313" key="2">
    <source>
        <dbReference type="Proteomes" id="UP000054560"/>
    </source>
</evidence>
<dbReference type="OrthoDB" id="5829234at2759"/>
<dbReference type="GeneID" id="25905796"/>
<dbReference type="Proteomes" id="UP000054560">
    <property type="component" value="Unassembled WGS sequence"/>
</dbReference>
<dbReference type="AlphaFoldDB" id="A0A0L0G0Q8"/>
<dbReference type="EMBL" id="KQ241929">
    <property type="protein sequence ID" value="KNC82421.1"/>
    <property type="molecule type" value="Genomic_DNA"/>
</dbReference>
<evidence type="ECO:0000313" key="1">
    <source>
        <dbReference type="EMBL" id="KNC82421.1"/>
    </source>
</evidence>
<accession>A0A0L0G0Q8</accession>